<dbReference type="EMBL" id="BAAAZN010000011">
    <property type="protein sequence ID" value="GAA3561009.1"/>
    <property type="molecule type" value="Genomic_DNA"/>
</dbReference>
<evidence type="ECO:0000313" key="1">
    <source>
        <dbReference type="EMBL" id="GAA3561009.1"/>
    </source>
</evidence>
<accession>A0ABP6X7X6</accession>
<sequence>MVDYRDCACFALVLSDGDLGGCRPAGRVGVSGGRDFGGEVEGGLQIGQELDVVVEARAWFDNARFQSMEWEWSAVACGVGQACRDIHHGVRIVGESRHV</sequence>
<protein>
    <submittedName>
        <fullName evidence="1">Uncharacterized protein</fullName>
    </submittedName>
</protein>
<keyword evidence="2" id="KW-1185">Reference proteome</keyword>
<dbReference type="Proteomes" id="UP001500689">
    <property type="component" value="Unassembled WGS sequence"/>
</dbReference>
<reference evidence="2" key="1">
    <citation type="journal article" date="2019" name="Int. J. Syst. Evol. Microbiol.">
        <title>The Global Catalogue of Microorganisms (GCM) 10K type strain sequencing project: providing services to taxonomists for standard genome sequencing and annotation.</title>
        <authorList>
            <consortium name="The Broad Institute Genomics Platform"/>
            <consortium name="The Broad Institute Genome Sequencing Center for Infectious Disease"/>
            <person name="Wu L."/>
            <person name="Ma J."/>
        </authorList>
    </citation>
    <scope>NUCLEOTIDE SEQUENCE [LARGE SCALE GENOMIC DNA]</scope>
    <source>
        <strain evidence="2">JCM 16898</strain>
    </source>
</reference>
<evidence type="ECO:0000313" key="2">
    <source>
        <dbReference type="Proteomes" id="UP001500689"/>
    </source>
</evidence>
<name>A0ABP6X7X6_9PSEU</name>
<proteinExistence type="predicted"/>
<organism evidence="1 2">
    <name type="scientific">Amycolatopsis ultiminotia</name>
    <dbReference type="NCBI Taxonomy" id="543629"/>
    <lineage>
        <taxon>Bacteria</taxon>
        <taxon>Bacillati</taxon>
        <taxon>Actinomycetota</taxon>
        <taxon>Actinomycetes</taxon>
        <taxon>Pseudonocardiales</taxon>
        <taxon>Pseudonocardiaceae</taxon>
        <taxon>Amycolatopsis</taxon>
    </lineage>
</organism>
<gene>
    <name evidence="1" type="ORF">GCM10022222_50990</name>
</gene>
<comment type="caution">
    <text evidence="1">The sequence shown here is derived from an EMBL/GenBank/DDBJ whole genome shotgun (WGS) entry which is preliminary data.</text>
</comment>